<evidence type="ECO:0000313" key="1">
    <source>
        <dbReference type="EMBL" id="KAH7979453.1"/>
    </source>
</evidence>
<reference evidence="1" key="1">
    <citation type="submission" date="2020-05" db="EMBL/GenBank/DDBJ databases">
        <title>Large-scale comparative analyses of tick genomes elucidate their genetic diversity and vector capacities.</title>
        <authorList>
            <person name="Jia N."/>
            <person name="Wang J."/>
            <person name="Shi W."/>
            <person name="Du L."/>
            <person name="Sun Y."/>
            <person name="Zhan W."/>
            <person name="Jiang J."/>
            <person name="Wang Q."/>
            <person name="Zhang B."/>
            <person name="Ji P."/>
            <person name="Sakyi L.B."/>
            <person name="Cui X."/>
            <person name="Yuan T."/>
            <person name="Jiang B."/>
            <person name="Yang W."/>
            <person name="Lam T.T.-Y."/>
            <person name="Chang Q."/>
            <person name="Ding S."/>
            <person name="Wang X."/>
            <person name="Zhu J."/>
            <person name="Ruan X."/>
            <person name="Zhao L."/>
            <person name="Wei J."/>
            <person name="Que T."/>
            <person name="Du C."/>
            <person name="Cheng J."/>
            <person name="Dai P."/>
            <person name="Han X."/>
            <person name="Huang E."/>
            <person name="Gao Y."/>
            <person name="Liu J."/>
            <person name="Shao H."/>
            <person name="Ye R."/>
            <person name="Li L."/>
            <person name="Wei W."/>
            <person name="Wang X."/>
            <person name="Wang C."/>
            <person name="Yang T."/>
            <person name="Huo Q."/>
            <person name="Li W."/>
            <person name="Guo W."/>
            <person name="Chen H."/>
            <person name="Zhou L."/>
            <person name="Ni X."/>
            <person name="Tian J."/>
            <person name="Zhou Y."/>
            <person name="Sheng Y."/>
            <person name="Liu T."/>
            <person name="Pan Y."/>
            <person name="Xia L."/>
            <person name="Li J."/>
            <person name="Zhao F."/>
            <person name="Cao W."/>
        </authorList>
    </citation>
    <scope>NUCLEOTIDE SEQUENCE</scope>
    <source>
        <strain evidence="1">Dsil-2018</strain>
    </source>
</reference>
<evidence type="ECO:0000313" key="2">
    <source>
        <dbReference type="Proteomes" id="UP000821865"/>
    </source>
</evidence>
<proteinExistence type="predicted"/>
<comment type="caution">
    <text evidence="1">The sequence shown here is derived from an EMBL/GenBank/DDBJ whole genome shotgun (WGS) entry which is preliminary data.</text>
</comment>
<keyword evidence="2" id="KW-1185">Reference proteome</keyword>
<sequence>MQPPARIPKPQLSSLRFYAVRLDLAMENLFFLVTTKLSCLRLATREQRYHPTEVQGLRQQGTKYLILRNEYFEELHNSRRDLSLPSYSAVEEPDNCGGFMCQDHCAEYFSPPIGQTPQPPQWRHYSPDCPITANECPPLSPVGVSRIQSSPCLLVEDNCYEDVPPPLPQKKHSFGGSPKRPDMPLPPPRGRKNHGRRGSQVEERVRQFSVEKELEGNVTVKKENIQDVTVSPGTVKEKTQIINRMAESSGAPAKPALPSGSVGNAASKRRDGPGARAAADDDTTSVNTPRDAGATCRRWPTGLVRRGSVFACPLAARRDAGVTFLEGAACALLCASPRRFGLRPPSGDARCRSSGSRVRAAGCERGSALTSPMLCDTFGSCLRRD</sequence>
<gene>
    <name evidence="1" type="ORF">HPB49_009438</name>
</gene>
<dbReference type="EMBL" id="CM023470">
    <property type="protein sequence ID" value="KAH7979453.1"/>
    <property type="molecule type" value="Genomic_DNA"/>
</dbReference>
<name>A0ACB8DYV6_DERSI</name>
<dbReference type="Proteomes" id="UP000821865">
    <property type="component" value="Chromosome 1"/>
</dbReference>
<organism evidence="1 2">
    <name type="scientific">Dermacentor silvarum</name>
    <name type="common">Tick</name>
    <dbReference type="NCBI Taxonomy" id="543639"/>
    <lineage>
        <taxon>Eukaryota</taxon>
        <taxon>Metazoa</taxon>
        <taxon>Ecdysozoa</taxon>
        <taxon>Arthropoda</taxon>
        <taxon>Chelicerata</taxon>
        <taxon>Arachnida</taxon>
        <taxon>Acari</taxon>
        <taxon>Parasitiformes</taxon>
        <taxon>Ixodida</taxon>
        <taxon>Ixodoidea</taxon>
        <taxon>Ixodidae</taxon>
        <taxon>Rhipicephalinae</taxon>
        <taxon>Dermacentor</taxon>
    </lineage>
</organism>
<protein>
    <submittedName>
        <fullName evidence="1">Uncharacterized protein</fullName>
    </submittedName>
</protein>
<accession>A0ACB8DYV6</accession>